<reference evidence="1" key="2">
    <citation type="submission" date="2020-11" db="EMBL/GenBank/DDBJ databases">
        <authorList>
            <person name="McCartney M.A."/>
            <person name="Auch B."/>
            <person name="Kono T."/>
            <person name="Mallez S."/>
            <person name="Becker A."/>
            <person name="Gohl D.M."/>
            <person name="Silverstein K.A.T."/>
            <person name="Koren S."/>
            <person name="Bechman K.B."/>
            <person name="Herman A."/>
            <person name="Abrahante J.E."/>
            <person name="Garbe J."/>
        </authorList>
    </citation>
    <scope>NUCLEOTIDE SEQUENCE</scope>
    <source>
        <strain evidence="1">Duluth1</strain>
        <tissue evidence="1">Whole animal</tissue>
    </source>
</reference>
<dbReference type="AlphaFoldDB" id="A0A9D4EJ21"/>
<gene>
    <name evidence="1" type="ORF">DPMN_158459</name>
</gene>
<dbReference type="Proteomes" id="UP000828390">
    <property type="component" value="Unassembled WGS sequence"/>
</dbReference>
<keyword evidence="2" id="KW-1185">Reference proteome</keyword>
<comment type="caution">
    <text evidence="1">The sequence shown here is derived from an EMBL/GenBank/DDBJ whole genome shotgun (WGS) entry which is preliminary data.</text>
</comment>
<accession>A0A9D4EJ21</accession>
<name>A0A9D4EJ21_DREPO</name>
<dbReference type="EMBL" id="JAIWYP010000008">
    <property type="protein sequence ID" value="KAH3780640.1"/>
    <property type="molecule type" value="Genomic_DNA"/>
</dbReference>
<evidence type="ECO:0000313" key="1">
    <source>
        <dbReference type="EMBL" id="KAH3780640.1"/>
    </source>
</evidence>
<evidence type="ECO:0000313" key="2">
    <source>
        <dbReference type="Proteomes" id="UP000828390"/>
    </source>
</evidence>
<sequence>MQGGLNVAHEESLSQSLSSLTQLETLRIEVNYDSPGLGKVLHGLNINSPSLSIMQGGLNVAHEESLSQSLSSLTQLETTLGILEKWDGPDNI</sequence>
<organism evidence="1 2">
    <name type="scientific">Dreissena polymorpha</name>
    <name type="common">Zebra mussel</name>
    <name type="synonym">Mytilus polymorpha</name>
    <dbReference type="NCBI Taxonomy" id="45954"/>
    <lineage>
        <taxon>Eukaryota</taxon>
        <taxon>Metazoa</taxon>
        <taxon>Spiralia</taxon>
        <taxon>Lophotrochozoa</taxon>
        <taxon>Mollusca</taxon>
        <taxon>Bivalvia</taxon>
        <taxon>Autobranchia</taxon>
        <taxon>Heteroconchia</taxon>
        <taxon>Euheterodonta</taxon>
        <taxon>Imparidentia</taxon>
        <taxon>Neoheterodontei</taxon>
        <taxon>Myida</taxon>
        <taxon>Dreissenoidea</taxon>
        <taxon>Dreissenidae</taxon>
        <taxon>Dreissena</taxon>
    </lineage>
</organism>
<reference evidence="1" key="1">
    <citation type="journal article" date="2019" name="bioRxiv">
        <title>The Genome of the Zebra Mussel, Dreissena polymorpha: A Resource for Invasive Species Research.</title>
        <authorList>
            <person name="McCartney M.A."/>
            <person name="Auch B."/>
            <person name="Kono T."/>
            <person name="Mallez S."/>
            <person name="Zhang Y."/>
            <person name="Obille A."/>
            <person name="Becker A."/>
            <person name="Abrahante J.E."/>
            <person name="Garbe J."/>
            <person name="Badalamenti J.P."/>
            <person name="Herman A."/>
            <person name="Mangelson H."/>
            <person name="Liachko I."/>
            <person name="Sullivan S."/>
            <person name="Sone E.D."/>
            <person name="Koren S."/>
            <person name="Silverstein K.A.T."/>
            <person name="Beckman K.B."/>
            <person name="Gohl D.M."/>
        </authorList>
    </citation>
    <scope>NUCLEOTIDE SEQUENCE</scope>
    <source>
        <strain evidence="1">Duluth1</strain>
        <tissue evidence="1">Whole animal</tissue>
    </source>
</reference>
<proteinExistence type="predicted"/>
<protein>
    <submittedName>
        <fullName evidence="1">Uncharacterized protein</fullName>
    </submittedName>
</protein>